<comment type="caution">
    <text evidence="1">The sequence shown here is derived from an EMBL/GenBank/DDBJ whole genome shotgun (WGS) entry which is preliminary data.</text>
</comment>
<accession>A0ABS4DAY0</accession>
<evidence type="ECO:0000313" key="2">
    <source>
        <dbReference type="Proteomes" id="UP001193081"/>
    </source>
</evidence>
<evidence type="ECO:0000313" key="1">
    <source>
        <dbReference type="EMBL" id="MBP1466469.1"/>
    </source>
</evidence>
<dbReference type="RefSeq" id="WP_135478458.1">
    <property type="nucleotide sequence ID" value="NZ_SIJK02000019.1"/>
</dbReference>
<name>A0ABS4DAY0_9CHLR</name>
<dbReference type="Proteomes" id="UP001193081">
    <property type="component" value="Unassembled WGS sequence"/>
</dbReference>
<keyword evidence="2" id="KW-1185">Reference proteome</keyword>
<proteinExistence type="predicted"/>
<sequence>MSKRYTFTIEIYTSALVITGSYDLPLYRRVSDALNSRLHRYIVLRDATIAPADRVQHVQQVPQILVDWSDALLVATISEPDPPPDFKHAQPPRNTQPMMFFTPLFALRADFYKRTDRELIEMLSEMNDDFVPLRNITIYPHHSGAPVTRSFGCLNRHHIQVLYPLGMAMTNAPVPSSEAPVHDVQAQPASAE</sequence>
<protein>
    <submittedName>
        <fullName evidence="1">Uncharacterized protein</fullName>
    </submittedName>
</protein>
<reference evidence="1 2" key="1">
    <citation type="submission" date="2021-03" db="EMBL/GenBank/DDBJ databases">
        <authorList>
            <person name="Grouzdev D.S."/>
        </authorList>
    </citation>
    <scope>NUCLEOTIDE SEQUENCE [LARGE SCALE GENOMIC DNA]</scope>
    <source>
        <strain evidence="1 2">M50-1</strain>
    </source>
</reference>
<organism evidence="1 2">
    <name type="scientific">Candidatus Chloroploca mongolica</name>
    <dbReference type="NCBI Taxonomy" id="2528176"/>
    <lineage>
        <taxon>Bacteria</taxon>
        <taxon>Bacillati</taxon>
        <taxon>Chloroflexota</taxon>
        <taxon>Chloroflexia</taxon>
        <taxon>Chloroflexales</taxon>
        <taxon>Chloroflexineae</taxon>
        <taxon>Oscillochloridaceae</taxon>
        <taxon>Candidatus Chloroploca</taxon>
    </lineage>
</organism>
<gene>
    <name evidence="1" type="ORF">EYB53_012210</name>
</gene>
<dbReference type="EMBL" id="SIJK02000019">
    <property type="protein sequence ID" value="MBP1466469.1"/>
    <property type="molecule type" value="Genomic_DNA"/>
</dbReference>